<evidence type="ECO:0000256" key="8">
    <source>
        <dbReference type="ARBA" id="ARBA00034708"/>
    </source>
</evidence>
<keyword evidence="5" id="KW-1133">Transmembrane helix</keyword>
<dbReference type="Pfam" id="PF25539">
    <property type="entry name" value="Bestrophin_2"/>
    <property type="match status" value="1"/>
</dbReference>
<evidence type="ECO:0000256" key="2">
    <source>
        <dbReference type="ARBA" id="ARBA00022448"/>
    </source>
</evidence>
<evidence type="ECO:0000256" key="4">
    <source>
        <dbReference type="ARBA" id="ARBA00022692"/>
    </source>
</evidence>
<evidence type="ECO:0000313" key="9">
    <source>
        <dbReference type="EMBL" id="SHF83048.1"/>
    </source>
</evidence>
<comment type="similarity">
    <text evidence="8">Belongs to the anion channel-forming bestrophin (TC 1.A.46) family.</text>
</comment>
<name>A0A1M5EV02_9BURK</name>
<evidence type="ECO:0000313" key="10">
    <source>
        <dbReference type="Proteomes" id="UP000184327"/>
    </source>
</evidence>
<organism evidence="9 10">
    <name type="scientific">Lampropedia hyalina DSM 16112</name>
    <dbReference type="NCBI Taxonomy" id="1122156"/>
    <lineage>
        <taxon>Bacteria</taxon>
        <taxon>Pseudomonadati</taxon>
        <taxon>Pseudomonadota</taxon>
        <taxon>Betaproteobacteria</taxon>
        <taxon>Burkholderiales</taxon>
        <taxon>Comamonadaceae</taxon>
        <taxon>Lampropedia</taxon>
    </lineage>
</organism>
<proteinExistence type="inferred from homology"/>
<evidence type="ECO:0000256" key="7">
    <source>
        <dbReference type="ARBA" id="ARBA00023136"/>
    </source>
</evidence>
<sequence>MPFSLIGITLAIFLGFRNSTAYARYWEARTLWGMVLTHTRTLTRQALSLTSDSAQARPLVYRLCVFVHALKHQLRATDARGDVAMFLSPGECERVTQARFPASVALLLADEWLGQRLRQGQIAPVIVPALQRPLEQLSNALGGGERIASTPIPFTYSVIIHRSIYLYCFWLPFGLVDSIGFMTPVIVCFIAYTFFALEALGAELEDPFGMEANDLALEGMSYMIESTLLEMLDEPPRTAQPQVRNFVLH</sequence>
<keyword evidence="10" id="KW-1185">Reference proteome</keyword>
<dbReference type="PANTHER" id="PTHR33281:SF19">
    <property type="entry name" value="VOLTAGE-DEPENDENT ANION CHANNEL-FORMING PROTEIN YNEE"/>
    <property type="match status" value="1"/>
</dbReference>
<reference evidence="9 10" key="1">
    <citation type="submission" date="2016-11" db="EMBL/GenBank/DDBJ databases">
        <authorList>
            <person name="Jaros S."/>
            <person name="Januszkiewicz K."/>
            <person name="Wedrychowicz H."/>
        </authorList>
    </citation>
    <scope>NUCLEOTIDE SEQUENCE [LARGE SCALE GENOMIC DNA]</scope>
    <source>
        <strain evidence="9 10">DSM 16112</strain>
    </source>
</reference>
<keyword evidence="7" id="KW-0472">Membrane</keyword>
<evidence type="ECO:0000256" key="3">
    <source>
        <dbReference type="ARBA" id="ARBA00022475"/>
    </source>
</evidence>
<dbReference type="STRING" id="1122156.SAMN02745117_02678"/>
<evidence type="ECO:0000256" key="6">
    <source>
        <dbReference type="ARBA" id="ARBA00023065"/>
    </source>
</evidence>
<keyword evidence="4" id="KW-0812">Transmembrane</keyword>
<dbReference type="GO" id="GO:0005254">
    <property type="term" value="F:chloride channel activity"/>
    <property type="evidence" value="ECO:0007669"/>
    <property type="project" value="InterPro"/>
</dbReference>
<dbReference type="AlphaFoldDB" id="A0A1M5EV02"/>
<dbReference type="Proteomes" id="UP000184327">
    <property type="component" value="Unassembled WGS sequence"/>
</dbReference>
<dbReference type="EMBL" id="FQUZ01000045">
    <property type="protein sequence ID" value="SHF83048.1"/>
    <property type="molecule type" value="Genomic_DNA"/>
</dbReference>
<evidence type="ECO:0000256" key="5">
    <source>
        <dbReference type="ARBA" id="ARBA00022989"/>
    </source>
</evidence>
<keyword evidence="2" id="KW-0813">Transport</keyword>
<accession>A0A1M5EV02</accession>
<dbReference type="InterPro" id="IPR044669">
    <property type="entry name" value="YneE/VCCN1/2-like"/>
</dbReference>
<evidence type="ECO:0000256" key="1">
    <source>
        <dbReference type="ARBA" id="ARBA00004651"/>
    </source>
</evidence>
<comment type="subcellular location">
    <subcellularLocation>
        <location evidence="1">Cell membrane</location>
        <topology evidence="1">Multi-pass membrane protein</topology>
    </subcellularLocation>
</comment>
<protein>
    <submittedName>
        <fullName evidence="9">Putative membrane protein</fullName>
    </submittedName>
</protein>
<dbReference type="GO" id="GO:0005886">
    <property type="term" value="C:plasma membrane"/>
    <property type="evidence" value="ECO:0007669"/>
    <property type="project" value="UniProtKB-SubCell"/>
</dbReference>
<keyword evidence="6" id="KW-0406">Ion transport</keyword>
<gene>
    <name evidence="9" type="ORF">SAMN02745117_02678</name>
</gene>
<keyword evidence="3" id="KW-1003">Cell membrane</keyword>
<dbReference type="PANTHER" id="PTHR33281">
    <property type="entry name" value="UPF0187 PROTEIN YNEE"/>
    <property type="match status" value="1"/>
</dbReference>